<dbReference type="InterPro" id="IPR007638">
    <property type="entry name" value="Gln-tRNA-synth_Ib_RNA-bd_2"/>
</dbReference>
<comment type="catalytic activity">
    <reaction evidence="7">
        <text>tRNA(Gln) + L-glutamine + ATP = L-glutaminyl-tRNA(Gln) + AMP + diphosphate</text>
        <dbReference type="Rhea" id="RHEA:20121"/>
        <dbReference type="Rhea" id="RHEA-COMP:9662"/>
        <dbReference type="Rhea" id="RHEA-COMP:9681"/>
        <dbReference type="ChEBI" id="CHEBI:30616"/>
        <dbReference type="ChEBI" id="CHEBI:33019"/>
        <dbReference type="ChEBI" id="CHEBI:58359"/>
        <dbReference type="ChEBI" id="CHEBI:78442"/>
        <dbReference type="ChEBI" id="CHEBI:78521"/>
        <dbReference type="ChEBI" id="CHEBI:456215"/>
        <dbReference type="EC" id="6.1.1.18"/>
    </reaction>
</comment>
<comment type="caution">
    <text evidence="15">The sequence shown here is derived from an EMBL/GenBank/DDBJ whole genome shotgun (WGS) entry which is preliminary data.</text>
</comment>
<evidence type="ECO:0000313" key="16">
    <source>
        <dbReference type="Proteomes" id="UP001190700"/>
    </source>
</evidence>
<keyword evidence="3 8" id="KW-0547">Nucleotide-binding</keyword>
<dbReference type="FunFam" id="1.10.8.1290:FF:000002">
    <property type="entry name" value="Glutamine--tRNA ligase cytoplasmic"/>
    <property type="match status" value="1"/>
</dbReference>
<dbReference type="Pfam" id="PF03950">
    <property type="entry name" value="tRNA-synt_1c_C"/>
    <property type="match status" value="1"/>
</dbReference>
<dbReference type="GO" id="GO:0004819">
    <property type="term" value="F:glutamine-tRNA ligase activity"/>
    <property type="evidence" value="ECO:0007669"/>
    <property type="project" value="UniProtKB-EC"/>
</dbReference>
<dbReference type="GO" id="GO:0005829">
    <property type="term" value="C:cytosol"/>
    <property type="evidence" value="ECO:0007669"/>
    <property type="project" value="TreeGrafter"/>
</dbReference>
<protein>
    <recommendedName>
        <fullName evidence="1">glutamine--tRNA ligase</fullName>
        <ecNumber evidence="1">6.1.1.18</ecNumber>
    </recommendedName>
</protein>
<feature type="domain" description="Glutaminyl-tRNA synthetase class Ib non-specific RNA-binding" evidence="13">
    <location>
        <begin position="3"/>
        <end position="158"/>
    </location>
</feature>
<dbReference type="SUPFAM" id="SSF50715">
    <property type="entry name" value="Ribosomal protein L25-like"/>
    <property type="match status" value="1"/>
</dbReference>
<dbReference type="GO" id="GO:0006425">
    <property type="term" value="P:glutaminyl-tRNA aminoacylation"/>
    <property type="evidence" value="ECO:0007669"/>
    <property type="project" value="InterPro"/>
</dbReference>
<dbReference type="PANTHER" id="PTHR43097">
    <property type="entry name" value="GLUTAMINE-TRNA LIGASE"/>
    <property type="match status" value="1"/>
</dbReference>
<keyword evidence="2 8" id="KW-0436">Ligase</keyword>
<dbReference type="Gene3D" id="1.10.8.1290">
    <property type="entry name" value="Glutaminyl-tRNA synthetase, non-specific RNA binding region part 1, domain 1"/>
    <property type="match status" value="1"/>
</dbReference>
<dbReference type="Gene3D" id="2.40.240.10">
    <property type="entry name" value="Ribosomal Protein L25, Chain P"/>
    <property type="match status" value="2"/>
</dbReference>
<sequence>MADDMELFLACGLDETKAKDTLKNPKLTAVMKAVLLEADLTSCSSTIGKMLYIVATKFPPNAIVHRPTVVKYIKEEKIKTDPMVLGALEHLKKLGAEALDVTAFEEASGVGQEVTAEQILAAVAGVMEKNNAQLLEQRYRVNVGLLLAEVRLQYPWGDLKLAKVAAPSSNLARSASVRFSRKAQLRSLPAPAGLHTLFRGSPPPRQLLAVLRGKLIAQICERAFLKLAKARYLSIRLRSTQAELDKRIEALLGPKTEADLAKPAKKKGPKEEKVKKPAAEAAAEAEAPPEKELKLPTPGSEGHRVAKSKPGVAEAESFSVNSKEKLEAHLKVTGGKVVTRFPPEPNGYPHIGHAKAMMFDFDVANKSASGGVTIMRFDDTNPAAEKQEYIDSILDNLHWLGYKPWKVTYSSDYFQELYDLALELIKRGKAYACQQTKPETKASRDALQAWNFEISKKGLDKKDVELPAECQSPYRNRSVEENLRIFKEMKMGMWPEGSVCLRMKGDLKSGNSSMWDLAAYRIIFAAHPHSKDKWCIYPTYDYTHCLVDSLENVTHSLCTLEFSTRQAPDGPYYWLLDALDMYKPITWEFARCNITYNVMSKRKLNKLVTLGFVNGWDDPRILTLEGMRRRGYTATAINRFSEDLGVTKNDNTQHLSKLEGCLRNELEETTTRAFAVLDPLAVYITNYPKEGLPVISDVPNHPQYPDRGVRALNLTKMIYIERSDFREADSKDYFGLAPGKTVRLLFGYNMTCEHVSKGASGKVLSLRCSLDLDSHKPAPGMKMPKGVLHWASEESFPAEVRVYNPLFTVPEPGRPDKAAVSASTAAGGNAGAGDNEDEEEESEVDYLTQLNPNSLELYPDARIEPLMKEFMDKPLSKSFQFQRLGYFTVDKDSTASKPVLNRIVALKESRDVKAIKQR</sequence>
<dbReference type="AlphaFoldDB" id="A0AAE0BZU3"/>
<dbReference type="InterPro" id="IPR050132">
    <property type="entry name" value="Gln/Glu-tRNA_Ligase"/>
</dbReference>
<feature type="domain" description="Glutamyl/glutaminyl-tRNA synthetase class Ib anti-codon binding" evidence="11">
    <location>
        <begin position="671"/>
        <end position="771"/>
    </location>
</feature>
<evidence type="ECO:0000259" key="14">
    <source>
        <dbReference type="Pfam" id="PF20974"/>
    </source>
</evidence>
<organism evidence="15 16">
    <name type="scientific">Cymbomonas tetramitiformis</name>
    <dbReference type="NCBI Taxonomy" id="36881"/>
    <lineage>
        <taxon>Eukaryota</taxon>
        <taxon>Viridiplantae</taxon>
        <taxon>Chlorophyta</taxon>
        <taxon>Pyramimonadophyceae</taxon>
        <taxon>Pyramimonadales</taxon>
        <taxon>Pyramimonadaceae</taxon>
        <taxon>Cymbomonas</taxon>
    </lineage>
</organism>
<dbReference type="Gene3D" id="3.40.50.620">
    <property type="entry name" value="HUPs"/>
    <property type="match status" value="1"/>
</dbReference>
<feature type="region of interest" description="Disordered" evidence="9">
    <location>
        <begin position="259"/>
        <end position="318"/>
    </location>
</feature>
<dbReference type="InterPro" id="IPR049437">
    <property type="entry name" value="tRNA-synt_1c_C2"/>
</dbReference>
<feature type="domain" description="Glutaminyl-tRNA synthetase class Ib non-specific RNA-binding" evidence="12">
    <location>
        <begin position="242"/>
        <end position="287"/>
    </location>
</feature>
<dbReference type="InterPro" id="IPR001412">
    <property type="entry name" value="aa-tRNA-synth_I_CS"/>
</dbReference>
<dbReference type="SUPFAM" id="SSF52374">
    <property type="entry name" value="Nucleotidylyl transferase"/>
    <property type="match status" value="1"/>
</dbReference>
<dbReference type="InterPro" id="IPR020059">
    <property type="entry name" value="Glu/Gln-tRNA-synth_Ib_codon-bd"/>
</dbReference>
<keyword evidence="5 8" id="KW-0648">Protein biosynthesis</keyword>
<evidence type="ECO:0000256" key="3">
    <source>
        <dbReference type="ARBA" id="ARBA00022741"/>
    </source>
</evidence>
<dbReference type="InterPro" id="IPR042558">
    <property type="entry name" value="Gln-tRNA-synth_Ib_RNA-bd_N_1"/>
</dbReference>
<keyword evidence="4 8" id="KW-0067">ATP-binding</keyword>
<feature type="domain" description="Glutamyl/glutaminyl-tRNA synthetase class Ib catalytic" evidence="10">
    <location>
        <begin position="336"/>
        <end position="666"/>
    </location>
</feature>
<dbReference type="InterPro" id="IPR014729">
    <property type="entry name" value="Rossmann-like_a/b/a_fold"/>
</dbReference>
<dbReference type="NCBIfam" id="TIGR00440">
    <property type="entry name" value="glnS"/>
    <property type="match status" value="1"/>
</dbReference>
<name>A0AAE0BZU3_9CHLO</name>
<dbReference type="PROSITE" id="PS00178">
    <property type="entry name" value="AA_TRNA_LIGASE_I"/>
    <property type="match status" value="1"/>
</dbReference>
<keyword evidence="6 8" id="KW-0030">Aminoacyl-tRNA synthetase</keyword>
<feature type="compositionally biased region" description="Basic and acidic residues" evidence="9">
    <location>
        <begin position="269"/>
        <end position="278"/>
    </location>
</feature>
<dbReference type="PANTHER" id="PTHR43097:SF4">
    <property type="entry name" value="GLUTAMINE--TRNA LIGASE"/>
    <property type="match status" value="1"/>
</dbReference>
<evidence type="ECO:0000259" key="11">
    <source>
        <dbReference type="Pfam" id="PF03950"/>
    </source>
</evidence>
<gene>
    <name evidence="15" type="ORF">CYMTET_45224</name>
</gene>
<dbReference type="Pfam" id="PF00749">
    <property type="entry name" value="tRNA-synt_1c"/>
    <property type="match status" value="1"/>
</dbReference>
<evidence type="ECO:0000256" key="4">
    <source>
        <dbReference type="ARBA" id="ARBA00022840"/>
    </source>
</evidence>
<dbReference type="InterPro" id="IPR042559">
    <property type="entry name" value="Gln-tRNA-synth_Ib_RNA-bd_N_2"/>
</dbReference>
<dbReference type="InterPro" id="IPR020056">
    <property type="entry name" value="Rbsml_bL25/Gln-tRNA_synth_N"/>
</dbReference>
<dbReference type="GO" id="GO:0009791">
    <property type="term" value="P:post-embryonic development"/>
    <property type="evidence" value="ECO:0007669"/>
    <property type="project" value="UniProtKB-ARBA"/>
</dbReference>
<comment type="similarity">
    <text evidence="8">Belongs to the class-I aminoacyl-tRNA synthetase family.</text>
</comment>
<evidence type="ECO:0000256" key="1">
    <source>
        <dbReference type="ARBA" id="ARBA00012836"/>
    </source>
</evidence>
<evidence type="ECO:0000259" key="13">
    <source>
        <dbReference type="Pfam" id="PF04558"/>
    </source>
</evidence>
<evidence type="ECO:0000256" key="6">
    <source>
        <dbReference type="ARBA" id="ARBA00023146"/>
    </source>
</evidence>
<evidence type="ECO:0000256" key="5">
    <source>
        <dbReference type="ARBA" id="ARBA00022917"/>
    </source>
</evidence>
<dbReference type="Pfam" id="PF04558">
    <property type="entry name" value="tRNA_synt_1c_R1"/>
    <property type="match status" value="1"/>
</dbReference>
<dbReference type="InterPro" id="IPR007639">
    <property type="entry name" value="Gln-tRNA-synth_Ib_RNA-bd_N"/>
</dbReference>
<evidence type="ECO:0000256" key="2">
    <source>
        <dbReference type="ARBA" id="ARBA00022598"/>
    </source>
</evidence>
<evidence type="ECO:0000256" key="8">
    <source>
        <dbReference type="RuleBase" id="RU363037"/>
    </source>
</evidence>
<evidence type="ECO:0000313" key="15">
    <source>
        <dbReference type="EMBL" id="KAK3245193.1"/>
    </source>
</evidence>
<dbReference type="FunFam" id="3.40.50.620:FF:000037">
    <property type="entry name" value="Glutamine--tRNA ligase cytoplasmic"/>
    <property type="match status" value="1"/>
</dbReference>
<evidence type="ECO:0000256" key="9">
    <source>
        <dbReference type="SAM" id="MobiDB-lite"/>
    </source>
</evidence>
<accession>A0AAE0BZU3</accession>
<dbReference type="GO" id="GO:0048608">
    <property type="term" value="P:reproductive structure development"/>
    <property type="evidence" value="ECO:0007669"/>
    <property type="project" value="UniProtKB-ARBA"/>
</dbReference>
<dbReference type="Pfam" id="PF20974">
    <property type="entry name" value="tRNA-synt_1c_C2"/>
    <property type="match status" value="1"/>
</dbReference>
<dbReference type="InterPro" id="IPR011035">
    <property type="entry name" value="Ribosomal_bL25/Gln-tRNA_synth"/>
</dbReference>
<dbReference type="GO" id="GO:0005524">
    <property type="term" value="F:ATP binding"/>
    <property type="evidence" value="ECO:0007669"/>
    <property type="project" value="UniProtKB-KW"/>
</dbReference>
<dbReference type="Gene3D" id="1.10.10.2420">
    <property type="match status" value="1"/>
</dbReference>
<evidence type="ECO:0000259" key="12">
    <source>
        <dbReference type="Pfam" id="PF04557"/>
    </source>
</evidence>
<dbReference type="Pfam" id="PF04557">
    <property type="entry name" value="tRNA_synt_1c_R2"/>
    <property type="match status" value="1"/>
</dbReference>
<proteinExistence type="inferred from homology"/>
<reference evidence="15 16" key="1">
    <citation type="journal article" date="2015" name="Genome Biol. Evol.">
        <title>Comparative Genomics of a Bacterivorous Green Alga Reveals Evolutionary Causalities and Consequences of Phago-Mixotrophic Mode of Nutrition.</title>
        <authorList>
            <person name="Burns J.A."/>
            <person name="Paasch A."/>
            <person name="Narechania A."/>
            <person name="Kim E."/>
        </authorList>
    </citation>
    <scope>NUCLEOTIDE SEQUENCE [LARGE SCALE GENOMIC DNA]</scope>
    <source>
        <strain evidence="15 16">PLY_AMNH</strain>
    </source>
</reference>
<feature type="region of interest" description="Disordered" evidence="9">
    <location>
        <begin position="814"/>
        <end position="842"/>
    </location>
</feature>
<dbReference type="Proteomes" id="UP001190700">
    <property type="component" value="Unassembled WGS sequence"/>
</dbReference>
<evidence type="ECO:0000256" key="7">
    <source>
        <dbReference type="ARBA" id="ARBA00048270"/>
    </source>
</evidence>
<feature type="compositionally biased region" description="Low complexity" evidence="9">
    <location>
        <begin position="818"/>
        <end position="827"/>
    </location>
</feature>
<dbReference type="EMBL" id="LGRX02030922">
    <property type="protein sequence ID" value="KAK3245193.1"/>
    <property type="molecule type" value="Genomic_DNA"/>
</dbReference>
<keyword evidence="16" id="KW-1185">Reference proteome</keyword>
<evidence type="ECO:0000259" key="10">
    <source>
        <dbReference type="Pfam" id="PF00749"/>
    </source>
</evidence>
<dbReference type="EC" id="6.1.1.18" evidence="1"/>
<dbReference type="InterPro" id="IPR020058">
    <property type="entry name" value="Glu/Gln-tRNA-synth_Ib_cat-dom"/>
</dbReference>
<feature type="domain" description="tRNA synthetases class I (E and Q) anti-codon binding" evidence="14">
    <location>
        <begin position="787"/>
        <end position="890"/>
    </location>
</feature>
<dbReference type="InterPro" id="IPR004514">
    <property type="entry name" value="Gln-tRNA-synth"/>
</dbReference>